<protein>
    <recommendedName>
        <fullName evidence="3">ASCH domain-containing protein</fullName>
    </recommendedName>
</protein>
<organism evidence="1 2">
    <name type="scientific">Rhodocyclus tenuis</name>
    <name type="common">Rhodospirillum tenue</name>
    <dbReference type="NCBI Taxonomy" id="1066"/>
    <lineage>
        <taxon>Bacteria</taxon>
        <taxon>Pseudomonadati</taxon>
        <taxon>Pseudomonadota</taxon>
        <taxon>Betaproteobacteria</taxon>
        <taxon>Rhodocyclales</taxon>
        <taxon>Rhodocyclaceae</taxon>
        <taxon>Rhodocyclus</taxon>
    </lineage>
</organism>
<dbReference type="Proteomes" id="UP000587070">
    <property type="component" value="Unassembled WGS sequence"/>
</dbReference>
<dbReference type="RefSeq" id="WP_153116046.1">
    <property type="nucleotide sequence ID" value="NZ_JACIGE010000005.1"/>
</dbReference>
<name>A0A840GFF8_RHOTE</name>
<dbReference type="AlphaFoldDB" id="A0A840GFF8"/>
<dbReference type="SUPFAM" id="SSF88697">
    <property type="entry name" value="PUA domain-like"/>
    <property type="match status" value="1"/>
</dbReference>
<keyword evidence="2" id="KW-1185">Reference proteome</keyword>
<evidence type="ECO:0008006" key="3">
    <source>
        <dbReference type="Google" id="ProtNLM"/>
    </source>
</evidence>
<comment type="caution">
    <text evidence="1">The sequence shown here is derived from an EMBL/GenBank/DDBJ whole genome shotgun (WGS) entry which is preliminary data.</text>
</comment>
<gene>
    <name evidence="1" type="ORF">GGD90_001643</name>
</gene>
<proteinExistence type="predicted"/>
<dbReference type="EMBL" id="JACIGE010000005">
    <property type="protein sequence ID" value="MBB4247272.1"/>
    <property type="molecule type" value="Genomic_DNA"/>
</dbReference>
<dbReference type="OrthoDB" id="359066at2"/>
<reference evidence="1 2" key="1">
    <citation type="submission" date="2020-08" db="EMBL/GenBank/DDBJ databases">
        <title>Genome sequencing of Purple Non-Sulfur Bacteria from various extreme environments.</title>
        <authorList>
            <person name="Mayer M."/>
        </authorList>
    </citation>
    <scope>NUCLEOTIDE SEQUENCE [LARGE SCALE GENOMIC DNA]</scope>
    <source>
        <strain evidence="1 2">2761</strain>
    </source>
</reference>
<evidence type="ECO:0000313" key="2">
    <source>
        <dbReference type="Proteomes" id="UP000587070"/>
    </source>
</evidence>
<dbReference type="InterPro" id="IPR015947">
    <property type="entry name" value="PUA-like_sf"/>
</dbReference>
<dbReference type="CDD" id="cd06554">
    <property type="entry name" value="ASCH_ASC-1_like"/>
    <property type="match status" value="1"/>
</dbReference>
<evidence type="ECO:0000313" key="1">
    <source>
        <dbReference type="EMBL" id="MBB4247272.1"/>
    </source>
</evidence>
<sequence length="132" mass="14880">MKAISIRQPWAWMILNGKDVENRDWATRFRGRVLIHASKGMTYEEWQDAWEFAQGSGLSPKAVNAGLTSKNIARGGIVGSVEIVDCVTKSDSRWFVGRYGFLLRDPEPLPFIPFKGQLGFFDVPDHLLKVSP</sequence>
<accession>A0A840GFF8</accession>
<dbReference type="Gene3D" id="2.30.130.30">
    <property type="entry name" value="Hypothetical protein"/>
    <property type="match status" value="1"/>
</dbReference>